<dbReference type="PROSITE" id="PS51900">
    <property type="entry name" value="CB"/>
    <property type="match status" value="1"/>
</dbReference>
<feature type="domain" description="Tyr recombinase" evidence="6">
    <location>
        <begin position="171"/>
        <end position="355"/>
    </location>
</feature>
<dbReference type="PROSITE" id="PS51898">
    <property type="entry name" value="TYR_RECOMBINASE"/>
    <property type="match status" value="1"/>
</dbReference>
<dbReference type="InterPro" id="IPR044068">
    <property type="entry name" value="CB"/>
</dbReference>
<dbReference type="EMBL" id="JAMQGM010000056">
    <property type="protein sequence ID" value="MCM2580265.1"/>
    <property type="molecule type" value="Genomic_DNA"/>
</dbReference>
<dbReference type="SUPFAM" id="SSF56349">
    <property type="entry name" value="DNA breaking-rejoining enzymes"/>
    <property type="match status" value="1"/>
</dbReference>
<evidence type="ECO:0000259" key="7">
    <source>
        <dbReference type="PROSITE" id="PS51900"/>
    </source>
</evidence>
<dbReference type="InterPro" id="IPR010998">
    <property type="entry name" value="Integrase_recombinase_N"/>
</dbReference>
<dbReference type="InterPro" id="IPR053876">
    <property type="entry name" value="Phage_int_M"/>
</dbReference>
<dbReference type="Pfam" id="PF00589">
    <property type="entry name" value="Phage_integrase"/>
    <property type="match status" value="1"/>
</dbReference>
<evidence type="ECO:0000313" key="9">
    <source>
        <dbReference type="Proteomes" id="UP001167160"/>
    </source>
</evidence>
<organism evidence="8 9">
    <name type="scientific">Streptomyces meridianus</name>
    <dbReference type="NCBI Taxonomy" id="2938945"/>
    <lineage>
        <taxon>Bacteria</taxon>
        <taxon>Bacillati</taxon>
        <taxon>Actinomycetota</taxon>
        <taxon>Actinomycetes</taxon>
        <taxon>Kitasatosporales</taxon>
        <taxon>Streptomycetaceae</taxon>
        <taxon>Streptomyces</taxon>
    </lineage>
</organism>
<protein>
    <submittedName>
        <fullName evidence="8">Site-specific integrase</fullName>
    </submittedName>
</protein>
<dbReference type="InterPro" id="IPR002104">
    <property type="entry name" value="Integrase_catalytic"/>
</dbReference>
<evidence type="ECO:0000256" key="3">
    <source>
        <dbReference type="ARBA" id="ARBA00023172"/>
    </source>
</evidence>
<dbReference type="CDD" id="cd01189">
    <property type="entry name" value="INT_ICEBs1_C_like"/>
    <property type="match status" value="1"/>
</dbReference>
<reference evidence="8" key="1">
    <citation type="journal article" date="2023" name="Int. J. Syst. Evol. Microbiol.">
        <title>Streptomyces meridianus sp. nov. isolated from brackish water of the Tagus estuary in Alcochete, Portugal.</title>
        <authorList>
            <person name="Santos J.D.N."/>
            <person name="Klimek D."/>
            <person name="Calusinska M."/>
            <person name="Lobo Da Cunha A."/>
            <person name="Catita J."/>
            <person name="Goncalves H."/>
            <person name="Gonzalez I."/>
            <person name="Reyes F."/>
            <person name="Lage O.M."/>
        </authorList>
    </citation>
    <scope>NUCLEOTIDE SEQUENCE</scope>
    <source>
        <strain evidence="8">MTZ3.1</strain>
    </source>
</reference>
<evidence type="ECO:0000256" key="2">
    <source>
        <dbReference type="ARBA" id="ARBA00023125"/>
    </source>
</evidence>
<feature type="region of interest" description="Disordered" evidence="5">
    <location>
        <begin position="24"/>
        <end position="43"/>
    </location>
</feature>
<keyword evidence="3" id="KW-0233">DNA recombination</keyword>
<accession>A0ABT0XCZ7</accession>
<evidence type="ECO:0000256" key="1">
    <source>
        <dbReference type="ARBA" id="ARBA00008857"/>
    </source>
</evidence>
<dbReference type="Gene3D" id="1.10.443.10">
    <property type="entry name" value="Intergrase catalytic core"/>
    <property type="match status" value="1"/>
</dbReference>
<sequence length="379" mass="42717">MINDFAGALGHGCSGKRWTVRYREPGGRSARQREKSFDSKRDAQDFATKAENDKRENTYLDPTAGKTSLRLYAAEWLALKGMAPGTAESYERIMRLHVVPHLGRKTIAQVTAADIESLYAHWRRSGAALNTIESRRIALSGMFSHAVRHKRVSENPVKLAETPENPVLRVDERSLPSFEEVAALAREVGPRLEPAVWLMACCGIRIGESLRVFPDDFDHGSLRLRRQVIRVKDESAKYVALYAPLKHRKEGEWRDIPAPPSLDPLLDRLPIRNQTGGMIYPDLFRQSWKRAIKRLGLRAYNPHDLRHKWATVTLSNGVPIHEVSRWMGHSSIKITVDHYGHLTQDGSERCRQVVEATFGQRLLSGSRVPAGRGADLVLG</sequence>
<evidence type="ECO:0000256" key="4">
    <source>
        <dbReference type="PROSITE-ProRule" id="PRU01248"/>
    </source>
</evidence>
<gene>
    <name evidence="8" type="ORF">M1E25_23490</name>
</gene>
<dbReference type="InterPro" id="IPR011010">
    <property type="entry name" value="DNA_brk_join_enz"/>
</dbReference>
<keyword evidence="9" id="KW-1185">Reference proteome</keyword>
<evidence type="ECO:0000259" key="6">
    <source>
        <dbReference type="PROSITE" id="PS51898"/>
    </source>
</evidence>
<dbReference type="PANTHER" id="PTHR30349">
    <property type="entry name" value="PHAGE INTEGRASE-RELATED"/>
    <property type="match status" value="1"/>
</dbReference>
<dbReference type="InterPro" id="IPR013762">
    <property type="entry name" value="Integrase-like_cat_sf"/>
</dbReference>
<evidence type="ECO:0000256" key="5">
    <source>
        <dbReference type="SAM" id="MobiDB-lite"/>
    </source>
</evidence>
<dbReference type="RefSeq" id="WP_251418942.1">
    <property type="nucleotide sequence ID" value="NZ_JAMQGM010000056.1"/>
</dbReference>
<name>A0ABT0XCZ7_9ACTN</name>
<dbReference type="InterPro" id="IPR050090">
    <property type="entry name" value="Tyrosine_recombinase_XerCD"/>
</dbReference>
<dbReference type="PANTHER" id="PTHR30349:SF64">
    <property type="entry name" value="PROPHAGE INTEGRASE INTD-RELATED"/>
    <property type="match status" value="1"/>
</dbReference>
<dbReference type="Gene3D" id="1.10.150.130">
    <property type="match status" value="1"/>
</dbReference>
<feature type="domain" description="Core-binding (CB)" evidence="7">
    <location>
        <begin position="67"/>
        <end position="147"/>
    </location>
</feature>
<proteinExistence type="inferred from homology"/>
<comment type="caution">
    <text evidence="8">The sequence shown here is derived from an EMBL/GenBank/DDBJ whole genome shotgun (WGS) entry which is preliminary data.</text>
</comment>
<dbReference type="Proteomes" id="UP001167160">
    <property type="component" value="Unassembled WGS sequence"/>
</dbReference>
<dbReference type="Pfam" id="PF22022">
    <property type="entry name" value="Phage_int_M"/>
    <property type="match status" value="1"/>
</dbReference>
<keyword evidence="2 4" id="KW-0238">DNA-binding</keyword>
<comment type="similarity">
    <text evidence="1">Belongs to the 'phage' integrase family.</text>
</comment>
<evidence type="ECO:0000313" key="8">
    <source>
        <dbReference type="EMBL" id="MCM2580265.1"/>
    </source>
</evidence>